<organism evidence="2 3">
    <name type="scientific">Paenibacillus forsythiae</name>
    <dbReference type="NCBI Taxonomy" id="365616"/>
    <lineage>
        <taxon>Bacteria</taxon>
        <taxon>Bacillati</taxon>
        <taxon>Bacillota</taxon>
        <taxon>Bacilli</taxon>
        <taxon>Bacillales</taxon>
        <taxon>Paenibacillaceae</taxon>
        <taxon>Paenibacillus</taxon>
    </lineage>
</organism>
<protein>
    <recommendedName>
        <fullName evidence="1">Helicase XPB/Ssl2 N-terminal domain-containing protein</fullName>
    </recommendedName>
</protein>
<proteinExistence type="predicted"/>
<name>A0ABU3H4J8_9BACL</name>
<feature type="domain" description="Helicase XPB/Ssl2 N-terminal" evidence="1">
    <location>
        <begin position="329"/>
        <end position="444"/>
    </location>
</feature>
<evidence type="ECO:0000259" key="1">
    <source>
        <dbReference type="Pfam" id="PF13625"/>
    </source>
</evidence>
<sequence>MVTMSGGHNGEEAAGLRRLSGLAAEVLKRICAAHADQPFQEGKEASLRPDEMTRAEFRLAVADLWRHGWLAAVRKIGGERLFFIPPERWEAAQSHFFSITPSALDPGGIQLSVRTGPGLAGELFRVLRFAAEEGLPLTSKGAVHKKYVNQLAARLQMSEEHLRGLGLRPPYPDDYPLPATVAIDLLLHLGLLERRDQTFSLAVPAVKAWLRLDDSEMFALLLGAVSRRYGRRTAADRHLRSLLARPEYAPGRWYSLEDTIGWMEAQGLSALGERAELKAASTAWLRSLAGFGWCEAGVSASGGLCFRWTDVKPPAEKSESTSNPAPGPIIVQPDLEVLVPEETPYEIRWSLACFAELVQCDYLWSFKLTRERLERATGRGMPPQEIIGWLESLADSGLPGQVRAVLEQWSRDIGRTALSEMLVLSCRSERDADCLAGHPRLQGSLERLGPRHFGVSRDRANLVRKELALAGMSPLEGLPPGSGGEAAMEGEWFGLSRSELAESGPGYVLPSDPAAGLWYEDYAAALPREAPPALASAGELWPDSAEIPSRWIRERRRYHASTARQIMEQAVKWGTKVKLTMEDRTCEFIPSRILPGTWRVSGYLLGESGAASQERELADGDWGEIQLVVPAFPGLPPSASGGGCGMMG</sequence>
<accession>A0ABU3H4J8</accession>
<gene>
    <name evidence="2" type="ORF">J2Z22_001179</name>
</gene>
<keyword evidence="3" id="KW-1185">Reference proteome</keyword>
<evidence type="ECO:0000313" key="2">
    <source>
        <dbReference type="EMBL" id="MDT3425660.1"/>
    </source>
</evidence>
<dbReference type="Proteomes" id="UP001248709">
    <property type="component" value="Unassembled WGS sequence"/>
</dbReference>
<comment type="caution">
    <text evidence="2">The sequence shown here is derived from an EMBL/GenBank/DDBJ whole genome shotgun (WGS) entry which is preliminary data.</text>
</comment>
<dbReference type="InterPro" id="IPR032830">
    <property type="entry name" value="XPB/Ssl2_N"/>
</dbReference>
<dbReference type="Pfam" id="PF13625">
    <property type="entry name" value="Helicase_C_3"/>
    <property type="match status" value="1"/>
</dbReference>
<reference evidence="2 3" key="1">
    <citation type="submission" date="2023-07" db="EMBL/GenBank/DDBJ databases">
        <title>Genomic Encyclopedia of Type Strains, Phase IV (KMG-IV): sequencing the most valuable type-strain genomes for metagenomic binning, comparative biology and taxonomic classification.</title>
        <authorList>
            <person name="Goeker M."/>
        </authorList>
    </citation>
    <scope>NUCLEOTIDE SEQUENCE [LARGE SCALE GENOMIC DNA]</scope>
    <source>
        <strain evidence="2 3">T98</strain>
    </source>
</reference>
<evidence type="ECO:0000313" key="3">
    <source>
        <dbReference type="Proteomes" id="UP001248709"/>
    </source>
</evidence>
<dbReference type="EMBL" id="JAUSUY010000004">
    <property type="protein sequence ID" value="MDT3425660.1"/>
    <property type="molecule type" value="Genomic_DNA"/>
</dbReference>
<dbReference type="RefSeq" id="WP_312000830.1">
    <property type="nucleotide sequence ID" value="NZ_JAUSUY010000004.1"/>
</dbReference>